<gene>
    <name evidence="2" type="ORF">DDE18_03125</name>
</gene>
<proteinExistence type="predicted"/>
<keyword evidence="3" id="KW-1185">Reference proteome</keyword>
<dbReference type="GO" id="GO:0032259">
    <property type="term" value="P:methylation"/>
    <property type="evidence" value="ECO:0007669"/>
    <property type="project" value="UniProtKB-KW"/>
</dbReference>
<keyword evidence="2" id="KW-0489">Methyltransferase</keyword>
<comment type="caution">
    <text evidence="2">The sequence shown here is derived from an EMBL/GenBank/DDBJ whole genome shotgun (WGS) entry which is preliminary data.</text>
</comment>
<dbReference type="Gene3D" id="3.40.50.150">
    <property type="entry name" value="Vaccinia Virus protein VP39"/>
    <property type="match status" value="1"/>
</dbReference>
<evidence type="ECO:0000313" key="3">
    <source>
        <dbReference type="Proteomes" id="UP000246018"/>
    </source>
</evidence>
<dbReference type="OrthoDB" id="9816424at2"/>
<dbReference type="InterPro" id="IPR029063">
    <property type="entry name" value="SAM-dependent_MTases_sf"/>
</dbReference>
<protein>
    <submittedName>
        <fullName evidence="2">Methyltransferase</fullName>
    </submittedName>
</protein>
<dbReference type="GO" id="GO:0008168">
    <property type="term" value="F:methyltransferase activity"/>
    <property type="evidence" value="ECO:0007669"/>
    <property type="project" value="UniProtKB-KW"/>
</dbReference>
<feature type="region of interest" description="Disordered" evidence="1">
    <location>
        <begin position="227"/>
        <end position="246"/>
    </location>
</feature>
<name>A0A2T8FFZ0_9ACTN</name>
<dbReference type="RefSeq" id="WP_116570740.1">
    <property type="nucleotide sequence ID" value="NZ_QDGZ01000001.1"/>
</dbReference>
<dbReference type="Proteomes" id="UP000246018">
    <property type="component" value="Unassembled WGS sequence"/>
</dbReference>
<evidence type="ECO:0000313" key="2">
    <source>
        <dbReference type="EMBL" id="PVG84607.1"/>
    </source>
</evidence>
<dbReference type="AlphaFoldDB" id="A0A2T8FFZ0"/>
<organism evidence="2 3">
    <name type="scientific">Nocardioides gansuensis</name>
    <dbReference type="NCBI Taxonomy" id="2138300"/>
    <lineage>
        <taxon>Bacteria</taxon>
        <taxon>Bacillati</taxon>
        <taxon>Actinomycetota</taxon>
        <taxon>Actinomycetes</taxon>
        <taxon>Propionibacteriales</taxon>
        <taxon>Nocardioidaceae</taxon>
        <taxon>Nocardioides</taxon>
    </lineage>
</organism>
<evidence type="ECO:0000256" key="1">
    <source>
        <dbReference type="SAM" id="MobiDB-lite"/>
    </source>
</evidence>
<dbReference type="EMBL" id="QDGZ01000001">
    <property type="protein sequence ID" value="PVG84607.1"/>
    <property type="molecule type" value="Genomic_DNA"/>
</dbReference>
<accession>A0A2T8FFZ0</accession>
<reference evidence="2 3" key="1">
    <citation type="submission" date="2018-04" db="EMBL/GenBank/DDBJ databases">
        <title>Genome of Nocardioides gansuensis WSJ-1.</title>
        <authorList>
            <person name="Wu S."/>
            <person name="Wang G."/>
        </authorList>
    </citation>
    <scope>NUCLEOTIDE SEQUENCE [LARGE SCALE GENOMIC DNA]</scope>
    <source>
        <strain evidence="2 3">WSJ-1</strain>
    </source>
</reference>
<dbReference type="SUPFAM" id="SSF53335">
    <property type="entry name" value="S-adenosyl-L-methionine-dependent methyltransferases"/>
    <property type="match status" value="1"/>
</dbReference>
<keyword evidence="2" id="KW-0808">Transferase</keyword>
<sequence>MPTEETRQERRARLSGYDLTQLAQEFKTDKWGLHRYTPHYQRHLEHLRDREFVLLEIGVGGYQRRGRSGRSLRMWKWFFPKARILGLDIEDKSHVDGGRIRTFMGDQSDPAVLQRIVDEEGAPLVVIDDGSHQPAHVRASFAHLFPLLPDDGIYCIEDTQTSYWPEWGGQLDLRARGTSMDLVKDLVDGLNHEEFLLEDYQPSYTDQWVRSVHCYHNLVVVEKGDNREGTNKDQVACPSRRTDASV</sequence>